<dbReference type="RefSeq" id="WP_084385052.1">
    <property type="nucleotide sequence ID" value="NZ_RAHJ01000008.1"/>
</dbReference>
<sequence>MEKLLERLLSRIFTRGTLAVTTASGHRFTVGDQSGEAVAVRFTNWKAQAGVLFDPDLKLGEAYTEGSLVVEQGTIADLLSLALSQDLGLRRLWWMALPFAPRHLLRRRQQANGQKRSKENVSRHYDLDASLYDLFLDTDRQYSCGHFENGDEDLEEAQLAKKRHIAAKLLIGPNDRVLDIGCGWGGLALYLAKTCDARHVTGITLSEEQLKIASQRVRADALDDQVNFALSDYRNLVGTFDRIVSVGMFEHVGVDHYDTFFRKCANLLREKGVMVLHAIGRSDPPGITNPWIAKHIFPGGYIPALSEVFPAIERAGLLVTDVEILRLHYADTLRHWRTRFLERREAAARLYDERFVRLWEYYLAASEMAFRKQSMMVFQLQLAKRQDIVPRTRSYIAREEARLRHLEQGPIMANPEYPGVSYDLRTRVMERN</sequence>
<evidence type="ECO:0000313" key="6">
    <source>
        <dbReference type="EMBL" id="RJX70332.1"/>
    </source>
</evidence>
<gene>
    <name evidence="6" type="ORF">D6858_02500</name>
</gene>
<dbReference type="OrthoDB" id="9782855at2"/>
<evidence type="ECO:0000256" key="2">
    <source>
        <dbReference type="ARBA" id="ARBA00022603"/>
    </source>
</evidence>
<dbReference type="PANTHER" id="PTHR43667">
    <property type="entry name" value="CYCLOPROPANE-FATTY-ACYL-PHOSPHOLIPID SYNTHASE"/>
    <property type="match status" value="1"/>
</dbReference>
<comment type="similarity">
    <text evidence="1">Belongs to the CFA/CMAS family.</text>
</comment>
<dbReference type="GO" id="GO:0032259">
    <property type="term" value="P:methylation"/>
    <property type="evidence" value="ECO:0007669"/>
    <property type="project" value="UniProtKB-KW"/>
</dbReference>
<dbReference type="GO" id="GO:0008610">
    <property type="term" value="P:lipid biosynthetic process"/>
    <property type="evidence" value="ECO:0007669"/>
    <property type="project" value="InterPro"/>
</dbReference>
<keyword evidence="3 6" id="KW-0808">Transferase</keyword>
<evidence type="ECO:0000256" key="3">
    <source>
        <dbReference type="ARBA" id="ARBA00022679"/>
    </source>
</evidence>
<dbReference type="SUPFAM" id="SSF53335">
    <property type="entry name" value="S-adenosyl-L-methionine-dependent methyltransferases"/>
    <property type="match status" value="1"/>
</dbReference>
<accession>A0A419R4Z8</accession>
<organism evidence="6 7">
    <name type="scientific">Tsuneonella suprasediminis</name>
    <dbReference type="NCBI Taxonomy" id="2306996"/>
    <lineage>
        <taxon>Bacteria</taxon>
        <taxon>Pseudomonadati</taxon>
        <taxon>Pseudomonadota</taxon>
        <taxon>Alphaproteobacteria</taxon>
        <taxon>Sphingomonadales</taxon>
        <taxon>Erythrobacteraceae</taxon>
        <taxon>Tsuneonella</taxon>
    </lineage>
</organism>
<keyword evidence="4" id="KW-0949">S-adenosyl-L-methionine</keyword>
<dbReference type="InterPro" id="IPR003333">
    <property type="entry name" value="CMAS"/>
</dbReference>
<evidence type="ECO:0000256" key="1">
    <source>
        <dbReference type="ARBA" id="ARBA00010815"/>
    </source>
</evidence>
<dbReference type="GO" id="GO:0008168">
    <property type="term" value="F:methyltransferase activity"/>
    <property type="evidence" value="ECO:0007669"/>
    <property type="project" value="UniProtKB-KW"/>
</dbReference>
<proteinExistence type="inferred from homology"/>
<keyword evidence="2 6" id="KW-0489">Methyltransferase</keyword>
<evidence type="ECO:0000313" key="7">
    <source>
        <dbReference type="Proteomes" id="UP000284322"/>
    </source>
</evidence>
<dbReference type="AlphaFoldDB" id="A0A419R4Z8"/>
<keyword evidence="7" id="KW-1185">Reference proteome</keyword>
<dbReference type="PIRSF" id="PIRSF003085">
    <property type="entry name" value="CMAS"/>
    <property type="match status" value="1"/>
</dbReference>
<dbReference type="Gene3D" id="3.40.50.150">
    <property type="entry name" value="Vaccinia Virus protein VP39"/>
    <property type="match status" value="1"/>
</dbReference>
<evidence type="ECO:0000256" key="4">
    <source>
        <dbReference type="ARBA" id="ARBA00022691"/>
    </source>
</evidence>
<dbReference type="PANTHER" id="PTHR43667:SF1">
    <property type="entry name" value="CYCLOPROPANE-FATTY-ACYL-PHOSPHOLIPID SYNTHASE"/>
    <property type="match status" value="1"/>
</dbReference>
<reference evidence="6 7" key="1">
    <citation type="submission" date="2018-09" db="EMBL/GenBank/DDBJ databases">
        <title>Altererythrobacter sp.Ery1 and Ery12, the genome sequencing of novel strains in genus Alterythrobacter.</title>
        <authorList>
            <person name="Cheng H."/>
            <person name="Wu Y.-H."/>
            <person name="Fang C."/>
            <person name="Xu X.-W."/>
        </authorList>
    </citation>
    <scope>NUCLEOTIDE SEQUENCE [LARGE SCALE GENOMIC DNA]</scope>
    <source>
        <strain evidence="6 7">Ery12</strain>
    </source>
</reference>
<evidence type="ECO:0000256" key="5">
    <source>
        <dbReference type="ARBA" id="ARBA00023098"/>
    </source>
</evidence>
<dbReference type="InterPro" id="IPR050723">
    <property type="entry name" value="CFA/CMAS"/>
</dbReference>
<comment type="caution">
    <text evidence="6">The sequence shown here is derived from an EMBL/GenBank/DDBJ whole genome shotgun (WGS) entry which is preliminary data.</text>
</comment>
<keyword evidence="5" id="KW-0443">Lipid metabolism</keyword>
<dbReference type="Pfam" id="PF02353">
    <property type="entry name" value="CMAS"/>
    <property type="match status" value="1"/>
</dbReference>
<dbReference type="Proteomes" id="UP000284322">
    <property type="component" value="Unassembled WGS sequence"/>
</dbReference>
<name>A0A419R4Z8_9SPHN</name>
<dbReference type="InterPro" id="IPR029063">
    <property type="entry name" value="SAM-dependent_MTases_sf"/>
</dbReference>
<protein>
    <submittedName>
        <fullName evidence="6">Class I SAM-dependent methyltransferase</fullName>
    </submittedName>
</protein>
<dbReference type="EMBL" id="RAHJ01000008">
    <property type="protein sequence ID" value="RJX70332.1"/>
    <property type="molecule type" value="Genomic_DNA"/>
</dbReference>
<dbReference type="CDD" id="cd02440">
    <property type="entry name" value="AdoMet_MTases"/>
    <property type="match status" value="1"/>
</dbReference>